<sequence>MAEEHSDRPQLRRSRDRSREEDTFSVASYRTIPDVGADRRLWQRLIGAVSAMTASGAGAEEAYRSALEQLREYGGEAVDVIAATYEQLEENAYQEQWALVQLLTDLALPETTRFFGHLVQTPVPEERSRDTVHGVSTVTEEVVLRTTAIEGLSRRIRDGDREAVDALLPALEHEYVAMRRAAWHGLVDGGDEDGIARGRDILSSRGDDWIIEIRRTPVVEIDQPRPEPGEARPTAEPPNPFDEARPHGA</sequence>
<feature type="compositionally biased region" description="Basic and acidic residues" evidence="1">
    <location>
        <begin position="219"/>
        <end position="230"/>
    </location>
</feature>
<organism evidence="2 3">
    <name type="scientific">Agromyces aurantiacus</name>
    <dbReference type="NCBI Taxonomy" id="165814"/>
    <lineage>
        <taxon>Bacteria</taxon>
        <taxon>Bacillati</taxon>
        <taxon>Actinomycetota</taxon>
        <taxon>Actinomycetes</taxon>
        <taxon>Micrococcales</taxon>
        <taxon>Microbacteriaceae</taxon>
        <taxon>Agromyces</taxon>
    </lineage>
</organism>
<evidence type="ECO:0008006" key="4">
    <source>
        <dbReference type="Google" id="ProtNLM"/>
    </source>
</evidence>
<feature type="region of interest" description="Disordered" evidence="1">
    <location>
        <begin position="219"/>
        <end position="249"/>
    </location>
</feature>
<accession>A0ABV9R6Z9</accession>
<protein>
    <recommendedName>
        <fullName evidence="4">DUF222 domain-containing protein</fullName>
    </recommendedName>
</protein>
<feature type="region of interest" description="Disordered" evidence="1">
    <location>
        <begin position="1"/>
        <end position="23"/>
    </location>
</feature>
<name>A0ABV9R6Z9_9MICO</name>
<evidence type="ECO:0000256" key="1">
    <source>
        <dbReference type="SAM" id="MobiDB-lite"/>
    </source>
</evidence>
<comment type="caution">
    <text evidence="2">The sequence shown here is derived from an EMBL/GenBank/DDBJ whole genome shotgun (WGS) entry which is preliminary data.</text>
</comment>
<dbReference type="Proteomes" id="UP001595960">
    <property type="component" value="Unassembled WGS sequence"/>
</dbReference>
<evidence type="ECO:0000313" key="3">
    <source>
        <dbReference type="Proteomes" id="UP001595960"/>
    </source>
</evidence>
<gene>
    <name evidence="2" type="ORF">ACFPER_09570</name>
</gene>
<reference evidence="3" key="1">
    <citation type="journal article" date="2019" name="Int. J. Syst. Evol. Microbiol.">
        <title>The Global Catalogue of Microorganisms (GCM) 10K type strain sequencing project: providing services to taxonomists for standard genome sequencing and annotation.</title>
        <authorList>
            <consortium name="The Broad Institute Genomics Platform"/>
            <consortium name="The Broad Institute Genome Sequencing Center for Infectious Disease"/>
            <person name="Wu L."/>
            <person name="Ma J."/>
        </authorList>
    </citation>
    <scope>NUCLEOTIDE SEQUENCE [LARGE SCALE GENOMIC DNA]</scope>
    <source>
        <strain evidence="3">CGMCC 1.12192</strain>
    </source>
</reference>
<dbReference type="InterPro" id="IPR011989">
    <property type="entry name" value="ARM-like"/>
</dbReference>
<feature type="compositionally biased region" description="Basic and acidic residues" evidence="1">
    <location>
        <begin position="1"/>
        <end position="10"/>
    </location>
</feature>
<dbReference type="RefSeq" id="WP_204392435.1">
    <property type="nucleotide sequence ID" value="NZ_JAFBBW010000001.1"/>
</dbReference>
<dbReference type="Gene3D" id="1.25.10.10">
    <property type="entry name" value="Leucine-rich Repeat Variant"/>
    <property type="match status" value="1"/>
</dbReference>
<keyword evidence="3" id="KW-1185">Reference proteome</keyword>
<proteinExistence type="predicted"/>
<evidence type="ECO:0000313" key="2">
    <source>
        <dbReference type="EMBL" id="MFC4829037.1"/>
    </source>
</evidence>
<dbReference type="EMBL" id="JBHSJC010000001">
    <property type="protein sequence ID" value="MFC4829037.1"/>
    <property type="molecule type" value="Genomic_DNA"/>
</dbReference>